<organism evidence="1 2">
    <name type="scientific">Rubripirellula tenax</name>
    <dbReference type="NCBI Taxonomy" id="2528015"/>
    <lineage>
        <taxon>Bacteria</taxon>
        <taxon>Pseudomonadati</taxon>
        <taxon>Planctomycetota</taxon>
        <taxon>Planctomycetia</taxon>
        <taxon>Pirellulales</taxon>
        <taxon>Pirellulaceae</taxon>
        <taxon>Rubripirellula</taxon>
    </lineage>
</organism>
<keyword evidence="2" id="KW-1185">Reference proteome</keyword>
<gene>
    <name evidence="1" type="ORF">Poly51_16720</name>
</gene>
<accession>A0A5C6FDS0</accession>
<comment type="caution">
    <text evidence="1">The sequence shown here is derived from an EMBL/GenBank/DDBJ whole genome shotgun (WGS) entry which is preliminary data.</text>
</comment>
<evidence type="ECO:0000313" key="2">
    <source>
        <dbReference type="Proteomes" id="UP000318288"/>
    </source>
</evidence>
<dbReference type="EMBL" id="SJPW01000002">
    <property type="protein sequence ID" value="TWU58892.1"/>
    <property type="molecule type" value="Genomic_DNA"/>
</dbReference>
<reference evidence="1 2" key="1">
    <citation type="submission" date="2019-02" db="EMBL/GenBank/DDBJ databases">
        <title>Deep-cultivation of Planctomycetes and their phenomic and genomic characterization uncovers novel biology.</title>
        <authorList>
            <person name="Wiegand S."/>
            <person name="Jogler M."/>
            <person name="Boedeker C."/>
            <person name="Pinto D."/>
            <person name="Vollmers J."/>
            <person name="Rivas-Marin E."/>
            <person name="Kohn T."/>
            <person name="Peeters S.H."/>
            <person name="Heuer A."/>
            <person name="Rast P."/>
            <person name="Oberbeckmann S."/>
            <person name="Bunk B."/>
            <person name="Jeske O."/>
            <person name="Meyerdierks A."/>
            <person name="Storesund J.E."/>
            <person name="Kallscheuer N."/>
            <person name="Luecker S."/>
            <person name="Lage O.M."/>
            <person name="Pohl T."/>
            <person name="Merkel B.J."/>
            <person name="Hornburger P."/>
            <person name="Mueller R.-W."/>
            <person name="Bruemmer F."/>
            <person name="Labrenz M."/>
            <person name="Spormann A.M."/>
            <person name="Op Den Camp H."/>
            <person name="Overmann J."/>
            <person name="Amann R."/>
            <person name="Jetten M.S.M."/>
            <person name="Mascher T."/>
            <person name="Medema M.H."/>
            <person name="Devos D.P."/>
            <person name="Kaster A.-K."/>
            <person name="Ovreas L."/>
            <person name="Rohde M."/>
            <person name="Galperin M.Y."/>
            <person name="Jogler C."/>
        </authorList>
    </citation>
    <scope>NUCLEOTIDE SEQUENCE [LARGE SCALE GENOMIC DNA]</scope>
    <source>
        <strain evidence="1 2">Poly51</strain>
    </source>
</reference>
<sequence length="68" mass="7721">MLTITCENSISENNADAQVETLPSDAEISRRVLQIRSGWTIQERVSRRRDAENRFELLLQKLSGCEAA</sequence>
<dbReference type="Proteomes" id="UP000318288">
    <property type="component" value="Unassembled WGS sequence"/>
</dbReference>
<proteinExistence type="predicted"/>
<evidence type="ECO:0000313" key="1">
    <source>
        <dbReference type="EMBL" id="TWU58892.1"/>
    </source>
</evidence>
<dbReference type="OrthoDB" id="289161at2"/>
<name>A0A5C6FDS0_9BACT</name>
<dbReference type="RefSeq" id="WP_146456097.1">
    <property type="nucleotide sequence ID" value="NZ_SJPW01000002.1"/>
</dbReference>
<dbReference type="AlphaFoldDB" id="A0A5C6FDS0"/>
<protein>
    <submittedName>
        <fullName evidence="1">Uncharacterized protein</fullName>
    </submittedName>
</protein>